<evidence type="ECO:0000256" key="2">
    <source>
        <dbReference type="ARBA" id="ARBA00022692"/>
    </source>
</evidence>
<name>A0ABP7HMZ6_9ACTN</name>
<evidence type="ECO:0000313" key="7">
    <source>
        <dbReference type="Proteomes" id="UP001500888"/>
    </source>
</evidence>
<feature type="transmembrane region" description="Helical" evidence="5">
    <location>
        <begin position="71"/>
        <end position="92"/>
    </location>
</feature>
<dbReference type="EMBL" id="BAAAZR010000002">
    <property type="protein sequence ID" value="GAA3799962.1"/>
    <property type="molecule type" value="Genomic_DNA"/>
</dbReference>
<feature type="transmembrane region" description="Helical" evidence="5">
    <location>
        <begin position="99"/>
        <end position="118"/>
    </location>
</feature>
<comment type="subcellular location">
    <subcellularLocation>
        <location evidence="1">Membrane</location>
        <topology evidence="1">Multi-pass membrane protein</topology>
    </subcellularLocation>
</comment>
<evidence type="ECO:0000256" key="4">
    <source>
        <dbReference type="ARBA" id="ARBA00023136"/>
    </source>
</evidence>
<keyword evidence="3 5" id="KW-1133">Transmembrane helix</keyword>
<feature type="transmembrane region" description="Helical" evidence="5">
    <location>
        <begin position="6"/>
        <end position="24"/>
    </location>
</feature>
<evidence type="ECO:0000256" key="1">
    <source>
        <dbReference type="ARBA" id="ARBA00004141"/>
    </source>
</evidence>
<proteinExistence type="predicted"/>
<reference evidence="7" key="1">
    <citation type="journal article" date="2019" name="Int. J. Syst. Evol. Microbiol.">
        <title>The Global Catalogue of Microorganisms (GCM) 10K type strain sequencing project: providing services to taxonomists for standard genome sequencing and annotation.</title>
        <authorList>
            <consortium name="The Broad Institute Genomics Platform"/>
            <consortium name="The Broad Institute Genome Sequencing Center for Infectious Disease"/>
            <person name="Wu L."/>
            <person name="Ma J."/>
        </authorList>
    </citation>
    <scope>NUCLEOTIDE SEQUENCE [LARGE SCALE GENOMIC DNA]</scope>
    <source>
        <strain evidence="7">JCM 16908</strain>
    </source>
</reference>
<gene>
    <name evidence="6" type="ORF">GCM10022226_19330</name>
</gene>
<dbReference type="RefSeq" id="WP_344936893.1">
    <property type="nucleotide sequence ID" value="NZ_BAAAZR010000002.1"/>
</dbReference>
<evidence type="ECO:0000256" key="3">
    <source>
        <dbReference type="ARBA" id="ARBA00022989"/>
    </source>
</evidence>
<keyword evidence="7" id="KW-1185">Reference proteome</keyword>
<comment type="caution">
    <text evidence="6">The sequence shown here is derived from an EMBL/GenBank/DDBJ whole genome shotgun (WGS) entry which is preliminary data.</text>
</comment>
<organism evidence="6 7">
    <name type="scientific">Sphaerisporangium flaviroseum</name>
    <dbReference type="NCBI Taxonomy" id="509199"/>
    <lineage>
        <taxon>Bacteria</taxon>
        <taxon>Bacillati</taxon>
        <taxon>Actinomycetota</taxon>
        <taxon>Actinomycetes</taxon>
        <taxon>Streptosporangiales</taxon>
        <taxon>Streptosporangiaceae</taxon>
        <taxon>Sphaerisporangium</taxon>
    </lineage>
</organism>
<protein>
    <submittedName>
        <fullName evidence="6">DoxX family protein</fullName>
    </submittedName>
</protein>
<keyword evidence="2 5" id="KW-0812">Transmembrane</keyword>
<dbReference type="InterPro" id="IPR032808">
    <property type="entry name" value="DoxX"/>
</dbReference>
<accession>A0ABP7HMZ6</accession>
<feature type="transmembrane region" description="Helical" evidence="5">
    <location>
        <begin position="45"/>
        <end position="65"/>
    </location>
</feature>
<dbReference type="Proteomes" id="UP001500888">
    <property type="component" value="Unassembled WGS sequence"/>
</dbReference>
<sequence length="123" mass="13140">MNVFLWVLQVLLALMFGAAGVLKTTQPKEKLAKNMGWVEDFSPNMVKFIGAMELLAALGLILPAVTGIAPVLTPLAATGLAVIMVGAIITHVRRHEPPVALVNVVLLALSALVAWGRFGPYHF</sequence>
<evidence type="ECO:0000256" key="5">
    <source>
        <dbReference type="SAM" id="Phobius"/>
    </source>
</evidence>
<evidence type="ECO:0000313" key="6">
    <source>
        <dbReference type="EMBL" id="GAA3799962.1"/>
    </source>
</evidence>
<dbReference type="Pfam" id="PF13564">
    <property type="entry name" value="DoxX_2"/>
    <property type="match status" value="1"/>
</dbReference>
<keyword evidence="4 5" id="KW-0472">Membrane</keyword>